<evidence type="ECO:0000313" key="2">
    <source>
        <dbReference type="EMBL" id="REA78526.1"/>
    </source>
</evidence>
<name>A0A3D8YI89_STAPS</name>
<sequence>LAVATVDIKKKEILAGPDILSRGFVYMRESGEMINEAQRILFHALRECLNGPDCSEYKLKEAMTGALQPFLFERTERHPMILPMVMTPDEE</sequence>
<evidence type="ECO:0000259" key="1">
    <source>
        <dbReference type="Pfam" id="PF17770"/>
    </source>
</evidence>
<reference evidence="3" key="1">
    <citation type="journal article" date="2018" name="Vet. Microbiol.">
        <title>Molecular epidemiology of methicillin-resistant staphylococci amongst veterinary personnel, personnel-owned pets, patients and the hospital environment of two companion animal veterinary hospitals.</title>
        <authorList>
            <person name="Worthing K.A."/>
            <person name="Brown J."/>
            <person name="Gerber L."/>
            <person name="Abraham S."/>
            <person name="Trott D."/>
            <person name="Norris J.M."/>
        </authorList>
    </citation>
    <scope>NUCLEOTIDE SEQUENCE [LARGE SCALE GENOMIC DNA]</scope>
    <source>
        <strain evidence="3">ST496-2</strain>
    </source>
</reference>
<accession>A0A3D8YI89</accession>
<comment type="caution">
    <text evidence="2">The sequence shown here is derived from an EMBL/GenBank/DDBJ whole genome shotgun (WGS) entry which is preliminary data.</text>
</comment>
<protein>
    <submittedName>
        <fullName evidence="2">Ribonuclease J</fullName>
    </submittedName>
</protein>
<dbReference type="Gene3D" id="3.10.20.580">
    <property type="match status" value="1"/>
</dbReference>
<evidence type="ECO:0000313" key="3">
    <source>
        <dbReference type="Proteomes" id="UP000256409"/>
    </source>
</evidence>
<dbReference type="EMBL" id="QQPC01000439">
    <property type="protein sequence ID" value="REA78526.1"/>
    <property type="molecule type" value="Genomic_DNA"/>
</dbReference>
<proteinExistence type="predicted"/>
<dbReference type="InterPro" id="IPR041636">
    <property type="entry name" value="RNase_J_C"/>
</dbReference>
<feature type="domain" description="Ribonuclease J C-terminal" evidence="1">
    <location>
        <begin position="2"/>
        <end position="86"/>
    </location>
</feature>
<dbReference type="AlphaFoldDB" id="A0A3D8YI89"/>
<feature type="non-terminal residue" evidence="2">
    <location>
        <position position="1"/>
    </location>
</feature>
<dbReference type="Proteomes" id="UP000256409">
    <property type="component" value="Unassembled WGS sequence"/>
</dbReference>
<organism evidence="2 3">
    <name type="scientific">Staphylococcus pseudintermedius</name>
    <dbReference type="NCBI Taxonomy" id="283734"/>
    <lineage>
        <taxon>Bacteria</taxon>
        <taxon>Bacillati</taxon>
        <taxon>Bacillota</taxon>
        <taxon>Bacilli</taxon>
        <taxon>Bacillales</taxon>
        <taxon>Staphylococcaceae</taxon>
        <taxon>Staphylococcus</taxon>
        <taxon>Staphylococcus intermedius group</taxon>
    </lineage>
</organism>
<gene>
    <name evidence="2" type="ORF">DV961_14765</name>
</gene>
<dbReference type="Pfam" id="PF17770">
    <property type="entry name" value="RNase_J_C"/>
    <property type="match status" value="1"/>
</dbReference>